<evidence type="ECO:0000313" key="7">
    <source>
        <dbReference type="Proteomes" id="UP000283576"/>
    </source>
</evidence>
<dbReference type="InterPro" id="IPR002678">
    <property type="entry name" value="DUF34/NIF3"/>
</dbReference>
<dbReference type="Gene3D" id="3.30.70.120">
    <property type="match status" value="1"/>
</dbReference>
<proteinExistence type="inferred from homology"/>
<dbReference type="FunFam" id="3.40.1390.30:FF:000001">
    <property type="entry name" value="GTP cyclohydrolase 1 type 2"/>
    <property type="match status" value="1"/>
</dbReference>
<dbReference type="InterPro" id="IPR017221">
    <property type="entry name" value="DUF34/NIF3_bac"/>
</dbReference>
<evidence type="ECO:0000256" key="4">
    <source>
        <dbReference type="PIRNR" id="PIRNR037489"/>
    </source>
</evidence>
<name>A0A418HSS6_STAGA</name>
<feature type="binding site" evidence="5">
    <location>
        <position position="65"/>
    </location>
    <ligand>
        <name>a divalent metal cation</name>
        <dbReference type="ChEBI" id="CHEBI:60240"/>
        <label>1</label>
    </ligand>
</feature>
<evidence type="ECO:0000256" key="2">
    <source>
        <dbReference type="ARBA" id="ARBA00022112"/>
    </source>
</evidence>
<feature type="binding site" evidence="5">
    <location>
        <position position="330"/>
    </location>
    <ligand>
        <name>a divalent metal cation</name>
        <dbReference type="ChEBI" id="CHEBI:60240"/>
        <label>1</label>
    </ligand>
</feature>
<accession>A0A418HSS6</accession>
<dbReference type="GO" id="GO:0046872">
    <property type="term" value="F:metal ion binding"/>
    <property type="evidence" value="ECO:0007669"/>
    <property type="project" value="UniProtKB-UniRule"/>
</dbReference>
<feature type="binding site" evidence="5">
    <location>
        <position position="64"/>
    </location>
    <ligand>
        <name>a divalent metal cation</name>
        <dbReference type="ChEBI" id="CHEBI:60240"/>
        <label>2</label>
    </ligand>
</feature>
<feature type="binding site" evidence="5">
    <location>
        <position position="103"/>
    </location>
    <ligand>
        <name>a divalent metal cation</name>
        <dbReference type="ChEBI" id="CHEBI:60240"/>
        <label>1</label>
    </ligand>
</feature>
<dbReference type="AlphaFoldDB" id="A0A418HSS6"/>
<dbReference type="SUPFAM" id="SSF102705">
    <property type="entry name" value="NIF3 (NGG1p interacting factor 3)-like"/>
    <property type="match status" value="1"/>
</dbReference>
<protein>
    <recommendedName>
        <fullName evidence="2 4">GTP cyclohydrolase 1 type 2 homolog</fullName>
    </recommendedName>
</protein>
<gene>
    <name evidence="6" type="ORF">BUZ01_02600</name>
</gene>
<dbReference type="PANTHER" id="PTHR13799:SF14">
    <property type="entry name" value="GTP CYCLOHYDROLASE 1 TYPE 2 HOMOLOG"/>
    <property type="match status" value="1"/>
</dbReference>
<sequence length="367" mass="41125">MKISDLLKVINNHVPFTTAESWDNVGLLIGDENAEITSILTGLDCTVDVVNEAIELGANTIICHHPLIFKGLKQINEQDGYGAIIRKIIQNNINLIAMHTNLDVYPKGVNAMLGEKLGLQNMRILNPEVITYYKVQVFIPEANLTDFKSKLSKYGLAQEGDYEYCFFQSQGTGQFKPVNGANPYLGTMNEIESVNEMKLEFMISEQQQQLAIDLINQYHPYETPVYDLIQLTREADYGLGMIGKLSQSYNVPDFVQHVKEQLNMPSVRFIGNNYSHIETVAIIGGSGIGYEYLAASKGADLFITGDIKHHDALDAKIAGVNLLDINHYSEYVMKEGLKALLINWLAEQDQTVKVNVSQINTDPFTYY</sequence>
<organism evidence="6 7">
    <name type="scientific">Staphylococcus gallinarum</name>
    <dbReference type="NCBI Taxonomy" id="1293"/>
    <lineage>
        <taxon>Bacteria</taxon>
        <taxon>Bacillati</taxon>
        <taxon>Bacillota</taxon>
        <taxon>Bacilli</taxon>
        <taxon>Bacillales</taxon>
        <taxon>Staphylococcaceae</taxon>
        <taxon>Staphylococcus</taxon>
    </lineage>
</organism>
<dbReference type="GO" id="GO:0005737">
    <property type="term" value="C:cytoplasm"/>
    <property type="evidence" value="ECO:0007669"/>
    <property type="project" value="TreeGrafter"/>
</dbReference>
<dbReference type="InterPro" id="IPR015867">
    <property type="entry name" value="N-reg_PII/ATP_PRibTrfase_C"/>
</dbReference>
<dbReference type="Gene3D" id="3.40.1390.30">
    <property type="entry name" value="NIF3 (NGG1p interacting factor 3)-like"/>
    <property type="match status" value="1"/>
</dbReference>
<dbReference type="Proteomes" id="UP000283576">
    <property type="component" value="Unassembled WGS sequence"/>
</dbReference>
<evidence type="ECO:0000313" key="6">
    <source>
        <dbReference type="EMBL" id="RIL44887.1"/>
    </source>
</evidence>
<feature type="binding site" evidence="5">
    <location>
        <position position="327"/>
    </location>
    <ligand>
        <name>a divalent metal cation</name>
        <dbReference type="ChEBI" id="CHEBI:60240"/>
        <label>1</label>
    </ligand>
</feature>
<dbReference type="EMBL" id="QXRZ01000001">
    <property type="protein sequence ID" value="RIL44887.1"/>
    <property type="molecule type" value="Genomic_DNA"/>
</dbReference>
<dbReference type="PIRSF" id="PIRSF037489">
    <property type="entry name" value="UCP037489_NIF3_YqfO"/>
    <property type="match status" value="1"/>
</dbReference>
<dbReference type="NCBIfam" id="TIGR00486">
    <property type="entry name" value="YbgI_SA1388"/>
    <property type="match status" value="1"/>
</dbReference>
<dbReference type="FunFam" id="3.30.70.120:FF:000006">
    <property type="entry name" value="GTP cyclohydrolase 1 type 2 homolog"/>
    <property type="match status" value="1"/>
</dbReference>
<reference evidence="6 7" key="1">
    <citation type="journal article" date="2016" name="Front. Microbiol.">
        <title>Comprehensive Phylogenetic Analysis of Bovine Non-aureus Staphylococci Species Based on Whole-Genome Sequencing.</title>
        <authorList>
            <person name="Naushad S."/>
            <person name="Barkema H.W."/>
            <person name="Luby C."/>
            <person name="Condas L.A."/>
            <person name="Nobrega D.B."/>
            <person name="Carson D.A."/>
            <person name="De Buck J."/>
        </authorList>
    </citation>
    <scope>NUCLEOTIDE SEQUENCE [LARGE SCALE GENOMIC DNA]</scope>
    <source>
        <strain evidence="6 7">SNUC 1388</strain>
    </source>
</reference>
<dbReference type="PANTHER" id="PTHR13799">
    <property type="entry name" value="NGG1 INTERACTING FACTOR 3"/>
    <property type="match status" value="1"/>
</dbReference>
<keyword evidence="3 4" id="KW-0479">Metal-binding</keyword>
<dbReference type="RefSeq" id="WP_107527451.1">
    <property type="nucleotide sequence ID" value="NZ_JAIBNU010000001.1"/>
</dbReference>
<evidence type="ECO:0000256" key="5">
    <source>
        <dbReference type="PIRSR" id="PIRSR602678-1"/>
    </source>
</evidence>
<evidence type="ECO:0000256" key="1">
    <source>
        <dbReference type="ARBA" id="ARBA00006964"/>
    </source>
</evidence>
<dbReference type="InterPro" id="IPR036069">
    <property type="entry name" value="DUF34/NIF3_sf"/>
</dbReference>
<comment type="caution">
    <text evidence="6">The sequence shown here is derived from an EMBL/GenBank/DDBJ whole genome shotgun (WGS) entry which is preliminary data.</text>
</comment>
<evidence type="ECO:0000256" key="3">
    <source>
        <dbReference type="ARBA" id="ARBA00022723"/>
    </source>
</evidence>
<dbReference type="Pfam" id="PF01784">
    <property type="entry name" value="DUF34_NIF3"/>
    <property type="match status" value="1"/>
</dbReference>
<comment type="similarity">
    <text evidence="1 4">Belongs to the GTP cyclohydrolase I type 2/NIF3 family.</text>
</comment>